<evidence type="ECO:0000256" key="1">
    <source>
        <dbReference type="SAM" id="MobiDB-lite"/>
    </source>
</evidence>
<feature type="region of interest" description="Disordered" evidence="1">
    <location>
        <begin position="38"/>
        <end position="61"/>
    </location>
</feature>
<protein>
    <submittedName>
        <fullName evidence="2">Uncharacterized protein</fullName>
    </submittedName>
</protein>
<accession>A0A1J6HSX5</accession>
<comment type="caution">
    <text evidence="2">The sequence shown here is derived from an EMBL/GenBank/DDBJ whole genome shotgun (WGS) entry which is preliminary data.</text>
</comment>
<name>A0A1J6HSX5_NICAT</name>
<evidence type="ECO:0000313" key="2">
    <source>
        <dbReference type="EMBL" id="OIS96012.1"/>
    </source>
</evidence>
<dbReference type="Proteomes" id="UP000187609">
    <property type="component" value="Unassembled WGS sequence"/>
</dbReference>
<gene>
    <name evidence="2" type="ORF">A4A49_17790</name>
</gene>
<keyword evidence="3" id="KW-1185">Reference proteome</keyword>
<dbReference type="Pfam" id="PF05553">
    <property type="entry name" value="DUF761"/>
    <property type="match status" value="1"/>
</dbReference>
<dbReference type="Gramene" id="OIS96012">
    <property type="protein sequence ID" value="OIS96012"/>
    <property type="gene ID" value="A4A49_17790"/>
</dbReference>
<feature type="compositionally biased region" description="Basic and acidic residues" evidence="1">
    <location>
        <begin position="51"/>
        <end position="61"/>
    </location>
</feature>
<proteinExistence type="predicted"/>
<dbReference type="AlphaFoldDB" id="A0A1J6HSX5"/>
<reference evidence="2" key="1">
    <citation type="submission" date="2016-11" db="EMBL/GenBank/DDBJ databases">
        <title>The genome of Nicotiana attenuata.</title>
        <authorList>
            <person name="Xu S."/>
            <person name="Brockmoeller T."/>
            <person name="Gaquerel E."/>
            <person name="Navarro A."/>
            <person name="Kuhl H."/>
            <person name="Gase K."/>
            <person name="Ling Z."/>
            <person name="Zhou W."/>
            <person name="Kreitzer C."/>
            <person name="Stanke M."/>
            <person name="Tang H."/>
            <person name="Lyons E."/>
            <person name="Pandey P."/>
            <person name="Pandey S.P."/>
            <person name="Timmermann B."/>
            <person name="Baldwin I.T."/>
        </authorList>
    </citation>
    <scope>NUCLEOTIDE SEQUENCE [LARGE SCALE GENOMIC DNA]</scope>
    <source>
        <strain evidence="2">UT</strain>
    </source>
</reference>
<evidence type="ECO:0000313" key="3">
    <source>
        <dbReference type="Proteomes" id="UP000187609"/>
    </source>
</evidence>
<organism evidence="2 3">
    <name type="scientific">Nicotiana attenuata</name>
    <name type="common">Coyote tobacco</name>
    <dbReference type="NCBI Taxonomy" id="49451"/>
    <lineage>
        <taxon>Eukaryota</taxon>
        <taxon>Viridiplantae</taxon>
        <taxon>Streptophyta</taxon>
        <taxon>Embryophyta</taxon>
        <taxon>Tracheophyta</taxon>
        <taxon>Spermatophyta</taxon>
        <taxon>Magnoliopsida</taxon>
        <taxon>eudicotyledons</taxon>
        <taxon>Gunneridae</taxon>
        <taxon>Pentapetalae</taxon>
        <taxon>asterids</taxon>
        <taxon>lamiids</taxon>
        <taxon>Solanales</taxon>
        <taxon>Solanaceae</taxon>
        <taxon>Nicotianoideae</taxon>
        <taxon>Nicotianeae</taxon>
        <taxon>Nicotiana</taxon>
    </lineage>
</organism>
<dbReference type="EMBL" id="MJEQ01037194">
    <property type="protein sequence ID" value="OIS96012.1"/>
    <property type="molecule type" value="Genomic_DNA"/>
</dbReference>
<sequence length="86" mass="9904">MNSSVKPLFHLPKVEEEDETSGMSMAFQLRKRHESSSVTFRNAAETVVPPKKVESKPRSEDINDSAEAFIRKFRQQLLLQRVESIE</sequence>
<dbReference type="InterPro" id="IPR008480">
    <property type="entry name" value="DUF761_pln"/>
</dbReference>